<feature type="region of interest" description="Disordered" evidence="1">
    <location>
        <begin position="120"/>
        <end position="212"/>
    </location>
</feature>
<gene>
    <name evidence="2" type="ORF">N7498_007871</name>
</gene>
<sequence length="212" mass="23312">SPSIDSWDSTESVKLSVHEILDLPEPGTEINPIVVEDDPAPLGSASNPIVIHVDEEWCHDNAEQLSSGDDTDIMTPACEDPDEVGALEQSSVNRSRLADEATKEKTFRFLEDQYVAGFGDGQSSQAESGQSKIQGILPKVEEPTPVCNIPDTRSMKGRFGTQKSPYGTDISTVKDPSQDSCDREPMKRKHEDHEGVSSDPRRSKCMIKRARK</sequence>
<dbReference type="AlphaFoldDB" id="A0A9W9JLW8"/>
<dbReference type="RefSeq" id="XP_058307182.1">
    <property type="nucleotide sequence ID" value="XM_058454933.1"/>
</dbReference>
<evidence type="ECO:0000256" key="1">
    <source>
        <dbReference type="SAM" id="MobiDB-lite"/>
    </source>
</evidence>
<evidence type="ECO:0000313" key="2">
    <source>
        <dbReference type="EMBL" id="KAJ5198754.1"/>
    </source>
</evidence>
<evidence type="ECO:0000313" key="3">
    <source>
        <dbReference type="Proteomes" id="UP001150904"/>
    </source>
</evidence>
<feature type="compositionally biased region" description="Basic and acidic residues" evidence="1">
    <location>
        <begin position="176"/>
        <end position="202"/>
    </location>
</feature>
<feature type="compositionally biased region" description="Polar residues" evidence="1">
    <location>
        <begin position="121"/>
        <end position="133"/>
    </location>
</feature>
<protein>
    <submittedName>
        <fullName evidence="2">Uncharacterized protein</fullName>
    </submittedName>
</protein>
<keyword evidence="3" id="KW-1185">Reference proteome</keyword>
<proteinExistence type="predicted"/>
<dbReference type="GeneID" id="83182234"/>
<feature type="compositionally biased region" description="Polar residues" evidence="1">
    <location>
        <begin position="161"/>
        <end position="175"/>
    </location>
</feature>
<reference evidence="2" key="1">
    <citation type="submission" date="2022-12" db="EMBL/GenBank/DDBJ databases">
        <authorList>
            <person name="Petersen C."/>
        </authorList>
    </citation>
    <scope>NUCLEOTIDE SEQUENCE</scope>
    <source>
        <strain evidence="2">IBT 15544</strain>
    </source>
</reference>
<dbReference type="EMBL" id="JAPQKR010000014">
    <property type="protein sequence ID" value="KAJ5198754.1"/>
    <property type="molecule type" value="Genomic_DNA"/>
</dbReference>
<feature type="compositionally biased region" description="Basic residues" evidence="1">
    <location>
        <begin position="203"/>
        <end position="212"/>
    </location>
</feature>
<dbReference type="Proteomes" id="UP001150904">
    <property type="component" value="Unassembled WGS sequence"/>
</dbReference>
<comment type="caution">
    <text evidence="2">The sequence shown here is derived from an EMBL/GenBank/DDBJ whole genome shotgun (WGS) entry which is preliminary data.</text>
</comment>
<name>A0A9W9JLW8_9EURO</name>
<reference evidence="2" key="2">
    <citation type="journal article" date="2023" name="IMA Fungus">
        <title>Comparative genomic study of the Penicillium genus elucidates a diverse pangenome and 15 lateral gene transfer events.</title>
        <authorList>
            <person name="Petersen C."/>
            <person name="Sorensen T."/>
            <person name="Nielsen M.R."/>
            <person name="Sondergaard T.E."/>
            <person name="Sorensen J.L."/>
            <person name="Fitzpatrick D.A."/>
            <person name="Frisvad J.C."/>
            <person name="Nielsen K.L."/>
        </authorList>
    </citation>
    <scope>NUCLEOTIDE SEQUENCE</scope>
    <source>
        <strain evidence="2">IBT 15544</strain>
    </source>
</reference>
<accession>A0A9W9JLW8</accession>
<organism evidence="2 3">
    <name type="scientific">Penicillium cinerascens</name>
    <dbReference type="NCBI Taxonomy" id="70096"/>
    <lineage>
        <taxon>Eukaryota</taxon>
        <taxon>Fungi</taxon>
        <taxon>Dikarya</taxon>
        <taxon>Ascomycota</taxon>
        <taxon>Pezizomycotina</taxon>
        <taxon>Eurotiomycetes</taxon>
        <taxon>Eurotiomycetidae</taxon>
        <taxon>Eurotiales</taxon>
        <taxon>Aspergillaceae</taxon>
        <taxon>Penicillium</taxon>
    </lineage>
</organism>
<feature type="non-terminal residue" evidence="2">
    <location>
        <position position="1"/>
    </location>
</feature>
<dbReference type="OrthoDB" id="4360356at2759"/>